<comment type="similarity">
    <text evidence="1">Belongs to the peptidase S1C family.</text>
</comment>
<sequence>MRRRRVCRASRLLSKFGRFLRDRLYILSISRLKERFDMKHINKKVMLAAAGLILLLGYISISSADPSETSDAEGIYTNAEQAVFYVRALRSDGTIKDTGTGFMIRPDGVALTAYHVVKEADQVACVMNDASVMACPVIAYDVASDTAVLKISPEPAAASEKQRSFPYLPLRASAVKHGEKVFAIGYPMKDTKIVTEGVVNAPRAAVNGRDRILMSADLASGMSGGPLLDRYGKAAGILSGSLRTMNGIHLAVDAEAVNRVLKQANLSASGKEE</sequence>
<evidence type="ECO:0000256" key="2">
    <source>
        <dbReference type="ARBA" id="ARBA00022670"/>
    </source>
</evidence>
<dbReference type="Proteomes" id="UP000266340">
    <property type="component" value="Unassembled WGS sequence"/>
</dbReference>
<dbReference type="Gene3D" id="2.40.10.10">
    <property type="entry name" value="Trypsin-like serine proteases"/>
    <property type="match status" value="2"/>
</dbReference>
<keyword evidence="3" id="KW-0378">Hydrolase</keyword>
<accession>A0A398CNV0</accession>
<dbReference type="PANTHER" id="PTHR43343">
    <property type="entry name" value="PEPTIDASE S12"/>
    <property type="match status" value="1"/>
</dbReference>
<keyword evidence="6" id="KW-1185">Reference proteome</keyword>
<evidence type="ECO:0000313" key="6">
    <source>
        <dbReference type="Proteomes" id="UP000266340"/>
    </source>
</evidence>
<protein>
    <submittedName>
        <fullName evidence="5">Serine protease</fullName>
    </submittedName>
</protein>
<organism evidence="5 6">
    <name type="scientific">Cohnella faecalis</name>
    <dbReference type="NCBI Taxonomy" id="2315694"/>
    <lineage>
        <taxon>Bacteria</taxon>
        <taxon>Bacillati</taxon>
        <taxon>Bacillota</taxon>
        <taxon>Bacilli</taxon>
        <taxon>Bacillales</taxon>
        <taxon>Paenibacillaceae</taxon>
        <taxon>Cohnella</taxon>
    </lineage>
</organism>
<dbReference type="Pfam" id="PF13365">
    <property type="entry name" value="Trypsin_2"/>
    <property type="match status" value="1"/>
</dbReference>
<dbReference type="PANTHER" id="PTHR43343:SF3">
    <property type="entry name" value="PROTEASE DO-LIKE 8, CHLOROPLASTIC"/>
    <property type="match status" value="1"/>
</dbReference>
<name>A0A398CNV0_9BACL</name>
<dbReference type="GO" id="GO:0006508">
    <property type="term" value="P:proteolysis"/>
    <property type="evidence" value="ECO:0007669"/>
    <property type="project" value="UniProtKB-KW"/>
</dbReference>
<proteinExistence type="inferred from homology"/>
<dbReference type="SUPFAM" id="SSF50494">
    <property type="entry name" value="Trypsin-like serine proteases"/>
    <property type="match status" value="1"/>
</dbReference>
<dbReference type="PRINTS" id="PR00834">
    <property type="entry name" value="PROTEASES2C"/>
</dbReference>
<comment type="caution">
    <text evidence="5">The sequence shown here is derived from an EMBL/GenBank/DDBJ whole genome shotgun (WGS) entry which is preliminary data.</text>
</comment>
<dbReference type="GO" id="GO:0004252">
    <property type="term" value="F:serine-type endopeptidase activity"/>
    <property type="evidence" value="ECO:0007669"/>
    <property type="project" value="InterPro"/>
</dbReference>
<dbReference type="InterPro" id="IPR001940">
    <property type="entry name" value="Peptidase_S1C"/>
</dbReference>
<evidence type="ECO:0000313" key="5">
    <source>
        <dbReference type="EMBL" id="RIE02939.1"/>
    </source>
</evidence>
<dbReference type="EMBL" id="QXJM01000039">
    <property type="protein sequence ID" value="RIE02939.1"/>
    <property type="molecule type" value="Genomic_DNA"/>
</dbReference>
<dbReference type="InterPro" id="IPR051201">
    <property type="entry name" value="Chloro_Bact_Ser_Proteases"/>
</dbReference>
<evidence type="ECO:0000256" key="4">
    <source>
        <dbReference type="ARBA" id="ARBA00022825"/>
    </source>
</evidence>
<dbReference type="InterPro" id="IPR043504">
    <property type="entry name" value="Peptidase_S1_PA_chymotrypsin"/>
</dbReference>
<evidence type="ECO:0000256" key="3">
    <source>
        <dbReference type="ARBA" id="ARBA00022801"/>
    </source>
</evidence>
<keyword evidence="2 5" id="KW-0645">Protease</keyword>
<gene>
    <name evidence="5" type="ORF">D3H35_20245</name>
</gene>
<dbReference type="AlphaFoldDB" id="A0A398CNV0"/>
<dbReference type="InterPro" id="IPR009003">
    <property type="entry name" value="Peptidase_S1_PA"/>
</dbReference>
<evidence type="ECO:0000256" key="1">
    <source>
        <dbReference type="ARBA" id="ARBA00010541"/>
    </source>
</evidence>
<reference evidence="5 6" key="1">
    <citation type="submission" date="2018-09" db="EMBL/GenBank/DDBJ databases">
        <title>Cohnella cavernae sp. nov., isolated from a karst cave.</title>
        <authorList>
            <person name="Zhu H."/>
        </authorList>
    </citation>
    <scope>NUCLEOTIDE SEQUENCE [LARGE SCALE GENOMIC DNA]</scope>
    <source>
        <strain evidence="5 6">K2E09-144</strain>
    </source>
</reference>
<keyword evidence="4" id="KW-0720">Serine protease</keyword>